<sequence length="386" mass="41723">MSDKLVPYRLWGCRPDRFDTEIEGEFAWTEHIVRTLGAAFDPAGAEIRRDVSLLPETHGVSVRADGLTVGILGDGDALRYGPVLRRVVAGGYLPTVPGRIWAADAGTYNDDPGRSGRIIARVTVSLGAPARLVPRNDPPDVPYTLLPSGRTLQVTGEEQHFDLLHPYADPPGKYALLVTLHEADGALVEVRVDDRPCGYLGRRSSARLLPIVTHLSGRGLRTAARAAVSGSRLAAEVTVSVTPADEIDERVLDGPPVTVPRLAPGPVADPPDPVLPMRRYHGWGGQIVVQGDRLWILREGPVARALGPVPLTPRRIRLRDVSDVQFRPALPQTDGMLRIVTGSGRDGAPAPTDPDTVVFHHPDRQRFQALADWLRHVAAVNAGPPS</sequence>
<proteinExistence type="predicted"/>
<name>A0A098BKU2_9NOCA</name>
<organism evidence="1 2">
    <name type="scientific">Rhodococcus ruber</name>
    <dbReference type="NCBI Taxonomy" id="1830"/>
    <lineage>
        <taxon>Bacteria</taxon>
        <taxon>Bacillati</taxon>
        <taxon>Actinomycetota</taxon>
        <taxon>Actinomycetes</taxon>
        <taxon>Mycobacteriales</taxon>
        <taxon>Nocardiaceae</taxon>
        <taxon>Rhodococcus</taxon>
    </lineage>
</organism>
<reference evidence="1 2" key="1">
    <citation type="journal article" date="2014" name="Genome Announc.">
        <title>Draft Genome Sequence of Propane- and Butane-Oxidizing Actinobacterium Rhodococcus ruber IEGM 231.</title>
        <authorList>
            <person name="Ivshina I.B."/>
            <person name="Kuyukina M.S."/>
            <person name="Krivoruchko A.V."/>
            <person name="Barbe V."/>
            <person name="Fischer C."/>
        </authorList>
    </citation>
    <scope>NUCLEOTIDE SEQUENCE [LARGE SCALE GENOMIC DNA]</scope>
</reference>
<dbReference type="RefSeq" id="WP_010594795.1">
    <property type="nucleotide sequence ID" value="NZ_CP023714.1"/>
</dbReference>
<accession>A0A098BKU2</accession>
<evidence type="ECO:0000313" key="1">
    <source>
        <dbReference type="EMBL" id="CDZ89339.1"/>
    </source>
</evidence>
<dbReference type="eggNOG" id="ENOG5031KMU">
    <property type="taxonomic scope" value="Bacteria"/>
</dbReference>
<dbReference type="AlphaFoldDB" id="A0A098BKU2"/>
<dbReference type="OrthoDB" id="9812156at2"/>
<dbReference type="KEGG" id="rrz:CS378_06970"/>
<dbReference type="GeneID" id="66836761"/>
<dbReference type="EMBL" id="CCSD01000058">
    <property type="protein sequence ID" value="CDZ89339.1"/>
    <property type="molecule type" value="Genomic_DNA"/>
</dbReference>
<evidence type="ECO:0000313" key="2">
    <source>
        <dbReference type="Proteomes" id="UP000042997"/>
    </source>
</evidence>
<gene>
    <name evidence="1" type="ORF">RHRU231_470187</name>
</gene>
<dbReference type="Proteomes" id="UP000042997">
    <property type="component" value="Unassembled WGS sequence"/>
</dbReference>
<protein>
    <submittedName>
        <fullName evidence="1">Uncharacterized protein</fullName>
    </submittedName>
</protein>